<proteinExistence type="predicted"/>
<evidence type="ECO:0000313" key="1">
    <source>
        <dbReference type="EMBL" id="OMO89461.1"/>
    </source>
</evidence>
<evidence type="ECO:0000313" key="2">
    <source>
        <dbReference type="Proteomes" id="UP000188268"/>
    </source>
</evidence>
<comment type="caution">
    <text evidence="1">The sequence shown here is derived from an EMBL/GenBank/DDBJ whole genome shotgun (WGS) entry which is preliminary data.</text>
</comment>
<gene>
    <name evidence="1" type="ORF">CCACVL1_07818</name>
</gene>
<protein>
    <submittedName>
        <fullName evidence="1">Uncharacterized protein</fullName>
    </submittedName>
</protein>
<sequence length="20" mass="2251">MAFSANICTDLAILVIRKDR</sequence>
<organism evidence="1 2">
    <name type="scientific">Corchorus capsularis</name>
    <name type="common">Jute</name>
    <dbReference type="NCBI Taxonomy" id="210143"/>
    <lineage>
        <taxon>Eukaryota</taxon>
        <taxon>Viridiplantae</taxon>
        <taxon>Streptophyta</taxon>
        <taxon>Embryophyta</taxon>
        <taxon>Tracheophyta</taxon>
        <taxon>Spermatophyta</taxon>
        <taxon>Magnoliopsida</taxon>
        <taxon>eudicotyledons</taxon>
        <taxon>Gunneridae</taxon>
        <taxon>Pentapetalae</taxon>
        <taxon>rosids</taxon>
        <taxon>malvids</taxon>
        <taxon>Malvales</taxon>
        <taxon>Malvaceae</taxon>
        <taxon>Grewioideae</taxon>
        <taxon>Apeibeae</taxon>
        <taxon>Corchorus</taxon>
    </lineage>
</organism>
<name>A0A1R3J3P6_COCAP</name>
<dbReference type="EMBL" id="AWWV01008691">
    <property type="protein sequence ID" value="OMO89461.1"/>
    <property type="molecule type" value="Genomic_DNA"/>
</dbReference>
<keyword evidence="2" id="KW-1185">Reference proteome</keyword>
<dbReference type="Proteomes" id="UP000188268">
    <property type="component" value="Unassembled WGS sequence"/>
</dbReference>
<dbReference type="AlphaFoldDB" id="A0A1R3J3P6"/>
<accession>A0A1R3J3P6</accession>
<reference evidence="1 2" key="1">
    <citation type="submission" date="2013-09" db="EMBL/GenBank/DDBJ databases">
        <title>Corchorus capsularis genome sequencing.</title>
        <authorList>
            <person name="Alam M."/>
            <person name="Haque M.S."/>
            <person name="Islam M.S."/>
            <person name="Emdad E.M."/>
            <person name="Islam M.M."/>
            <person name="Ahmed B."/>
            <person name="Halim A."/>
            <person name="Hossen Q.M.M."/>
            <person name="Hossain M.Z."/>
            <person name="Ahmed R."/>
            <person name="Khan M.M."/>
            <person name="Islam R."/>
            <person name="Rashid M.M."/>
            <person name="Khan S.A."/>
            <person name="Rahman M.S."/>
            <person name="Alam M."/>
        </authorList>
    </citation>
    <scope>NUCLEOTIDE SEQUENCE [LARGE SCALE GENOMIC DNA]</scope>
    <source>
        <strain evidence="2">cv. CVL-1</strain>
        <tissue evidence="1">Whole seedling</tissue>
    </source>
</reference>